<dbReference type="AlphaFoldDB" id="A0A512AR24"/>
<comment type="caution">
    <text evidence="2">The sequence shown here is derived from an EMBL/GenBank/DDBJ whole genome shotgun (WGS) entry which is preliminary data.</text>
</comment>
<dbReference type="SUPFAM" id="SSF82784">
    <property type="entry name" value="OsmC-like"/>
    <property type="match status" value="1"/>
</dbReference>
<feature type="domain" description="AB hydrolase-1" evidence="1">
    <location>
        <begin position="62"/>
        <end position="166"/>
    </location>
</feature>
<dbReference type="PANTHER" id="PTHR39624">
    <property type="entry name" value="PROTEIN INVOLVED IN RIMO-MEDIATED BETA-METHYLTHIOLATION OF RIBOSOMAL PROTEIN S12 YCAO"/>
    <property type="match status" value="1"/>
</dbReference>
<dbReference type="Pfam" id="PF02566">
    <property type="entry name" value="OsmC"/>
    <property type="match status" value="1"/>
</dbReference>
<keyword evidence="3" id="KW-1185">Reference proteome</keyword>
<dbReference type="Proteomes" id="UP000321464">
    <property type="component" value="Unassembled WGS sequence"/>
</dbReference>
<dbReference type="Pfam" id="PF00561">
    <property type="entry name" value="Abhydrolase_1"/>
    <property type="match status" value="1"/>
</dbReference>
<protein>
    <submittedName>
        <fullName evidence="2">Osmotically inducible protein C</fullName>
    </submittedName>
</protein>
<dbReference type="PANTHER" id="PTHR39624:SF2">
    <property type="entry name" value="OSMC-LIKE PROTEIN"/>
    <property type="match status" value="1"/>
</dbReference>
<organism evidence="2 3">
    <name type="scientific">Novosphingobium sediminis</name>
    <dbReference type="NCBI Taxonomy" id="707214"/>
    <lineage>
        <taxon>Bacteria</taxon>
        <taxon>Pseudomonadati</taxon>
        <taxon>Pseudomonadota</taxon>
        <taxon>Alphaproteobacteria</taxon>
        <taxon>Sphingomonadales</taxon>
        <taxon>Sphingomonadaceae</taxon>
        <taxon>Novosphingobium</taxon>
    </lineage>
</organism>
<dbReference type="InterPro" id="IPR000073">
    <property type="entry name" value="AB_hydrolase_1"/>
</dbReference>
<dbReference type="InterPro" id="IPR015946">
    <property type="entry name" value="KH_dom-like_a/b"/>
</dbReference>
<name>A0A512AR24_9SPHN</name>
<evidence type="ECO:0000313" key="3">
    <source>
        <dbReference type="Proteomes" id="UP000321464"/>
    </source>
</evidence>
<dbReference type="InterPro" id="IPR029058">
    <property type="entry name" value="AB_hydrolase_fold"/>
</dbReference>
<dbReference type="Gene3D" id="3.30.300.20">
    <property type="match status" value="1"/>
</dbReference>
<dbReference type="EMBL" id="BJYR01000036">
    <property type="protein sequence ID" value="GEO02153.1"/>
    <property type="molecule type" value="Genomic_DNA"/>
</dbReference>
<gene>
    <name evidence="2" type="ORF">NSE01_39850</name>
</gene>
<reference evidence="2 3" key="1">
    <citation type="submission" date="2019-07" db="EMBL/GenBank/DDBJ databases">
        <title>Whole genome shotgun sequence of Novosphingobium sediminis NBRC 106119.</title>
        <authorList>
            <person name="Hosoyama A."/>
            <person name="Uohara A."/>
            <person name="Ohji S."/>
            <person name="Ichikawa N."/>
        </authorList>
    </citation>
    <scope>NUCLEOTIDE SEQUENCE [LARGE SCALE GENOMIC DNA]</scope>
    <source>
        <strain evidence="2 3">NBRC 106119</strain>
    </source>
</reference>
<dbReference type="InterPro" id="IPR003718">
    <property type="entry name" value="OsmC/Ohr_fam"/>
</dbReference>
<accession>A0A512AR24</accession>
<evidence type="ECO:0000313" key="2">
    <source>
        <dbReference type="EMBL" id="GEO02153.1"/>
    </source>
</evidence>
<dbReference type="SUPFAM" id="SSF53474">
    <property type="entry name" value="alpha/beta-Hydrolases"/>
    <property type="match status" value="1"/>
</dbReference>
<sequence>MLGLVANMSIGSAEFARWHARTAACGRLEDMAGTAFTFLNAAGSRISGRLEPPEGTPRGWAIFAHCFTCGKDNRAAVHISRALSRAGIGVLRFDFAGAGIGEPTADALNFASDVQDIRSGAKAMKAAGKTPSLLIGHSLGGLAAIVAASELPDVAAVATIGAPADLHHILSIFKQDDLDAIREDGEASVEIAGRSFVISRSFIESLQAIDVETAINSLRRPVLVMHSPVDQVVGINHASRIFVSSRHPKSFISLDTADHLLSDAGDANYAAAMVAAWANRFLPPLVDDLPQVEAAKGVSATETLAGKFQLTVRSGEHTLFADEPPSVGGLGSGLSPYELVSAGLAACTVMTMRLYANRKGFPLERASTTVEHMKVADMMPPDRFKRTVVLEGPLSDEQRARILEIADRCPVDLTLLRGSDVQTELIDGLAFITPTKVEP</sequence>
<dbReference type="InterPro" id="IPR036102">
    <property type="entry name" value="OsmC/Ohrsf"/>
</dbReference>
<dbReference type="Gene3D" id="3.40.50.1820">
    <property type="entry name" value="alpha/beta hydrolase"/>
    <property type="match status" value="1"/>
</dbReference>
<proteinExistence type="predicted"/>
<evidence type="ECO:0000259" key="1">
    <source>
        <dbReference type="Pfam" id="PF00561"/>
    </source>
</evidence>